<name>A0A3D8RVH8_9HELO</name>
<dbReference type="InterPro" id="IPR031107">
    <property type="entry name" value="Small_HSP"/>
</dbReference>
<feature type="compositionally biased region" description="Gly residues" evidence="4">
    <location>
        <begin position="95"/>
        <end position="113"/>
    </location>
</feature>
<feature type="compositionally biased region" description="Gly residues" evidence="4">
    <location>
        <begin position="218"/>
        <end position="230"/>
    </location>
</feature>
<dbReference type="EMBL" id="PDLN01000008">
    <property type="protein sequence ID" value="RDW78067.1"/>
    <property type="molecule type" value="Genomic_DNA"/>
</dbReference>
<dbReference type="InterPro" id="IPR002068">
    <property type="entry name" value="A-crystallin/Hsp20_dom"/>
</dbReference>
<feature type="region of interest" description="Disordered" evidence="4">
    <location>
        <begin position="32"/>
        <end position="248"/>
    </location>
</feature>
<feature type="compositionally biased region" description="Basic and acidic residues" evidence="4">
    <location>
        <begin position="83"/>
        <end position="93"/>
    </location>
</feature>
<dbReference type="Proteomes" id="UP000256328">
    <property type="component" value="Unassembled WGS sequence"/>
</dbReference>
<dbReference type="CDD" id="cd06464">
    <property type="entry name" value="ACD_sHsps-like"/>
    <property type="match status" value="1"/>
</dbReference>
<gene>
    <name evidence="6" type="ORF">BP5796_05919</name>
</gene>
<dbReference type="PROSITE" id="PS01031">
    <property type="entry name" value="SHSP"/>
    <property type="match status" value="1"/>
</dbReference>
<evidence type="ECO:0000313" key="6">
    <source>
        <dbReference type="EMBL" id="RDW78067.1"/>
    </source>
</evidence>
<evidence type="ECO:0000256" key="4">
    <source>
        <dbReference type="SAM" id="MobiDB-lite"/>
    </source>
</evidence>
<organism evidence="6 7">
    <name type="scientific">Coleophoma crateriformis</name>
    <dbReference type="NCBI Taxonomy" id="565419"/>
    <lineage>
        <taxon>Eukaryota</taxon>
        <taxon>Fungi</taxon>
        <taxon>Dikarya</taxon>
        <taxon>Ascomycota</taxon>
        <taxon>Pezizomycotina</taxon>
        <taxon>Leotiomycetes</taxon>
        <taxon>Helotiales</taxon>
        <taxon>Dermateaceae</taxon>
        <taxon>Coleophoma</taxon>
    </lineage>
</organism>
<sequence length="414" mass="44178">MAFNNNNNNDNNNNAQAPQGNFWDWVRNFDNTGAGVDHTPQVPGADFSSFEHPHHPRHHHHPPPFPFGGPGPFGFGGPFGEHGFGRPRGDHHGPRGFGPRDGFGPQGHDGGPRMGRCRGRGRHGCHHRSGSKTPSGSGSDSESSESEVEGKEVEEAEEGKEGSPRRHGHKGKGKGKGKSFGRHGRRGGRDEEAGPAGEGRGFSPRGHGRHGGRRGRHGFGGPGFGGPGFGGRHHRGPPPPFPFGGPGGSFDLSGLLNALGSHPIAQAVRGYAEQAAGGQQSSETLVPTGMDVDAENSFTPPIDIFTTETSYVLHVALPGAKKEDVGVNWDADKSVLNVAGVVYRQGDEDFLKSLSKSERKVGVFERTVKLPPSEEEKEEVDADNITAKLEDGVLVVTVPKIEREWTEVKKVDIV</sequence>
<evidence type="ECO:0000313" key="7">
    <source>
        <dbReference type="Proteomes" id="UP000256328"/>
    </source>
</evidence>
<keyword evidence="7" id="KW-1185">Reference proteome</keyword>
<evidence type="ECO:0000256" key="3">
    <source>
        <dbReference type="RuleBase" id="RU003616"/>
    </source>
</evidence>
<reference evidence="6 7" key="1">
    <citation type="journal article" date="2018" name="IMA Fungus">
        <title>IMA Genome-F 9: Draft genome sequence of Annulohypoxylon stygium, Aspergillus mulundensis, Berkeleyomyces basicola (syn. Thielaviopsis basicola), Ceratocystis smalleyi, two Cercospora beticola strains, Coleophoma cylindrospora, Fusarium fracticaudum, Phialophora cf. hyalina, and Morchella septimelata.</title>
        <authorList>
            <person name="Wingfield B.D."/>
            <person name="Bills G.F."/>
            <person name="Dong Y."/>
            <person name="Huang W."/>
            <person name="Nel W.J."/>
            <person name="Swalarsk-Parry B.S."/>
            <person name="Vaghefi N."/>
            <person name="Wilken P.M."/>
            <person name="An Z."/>
            <person name="de Beer Z.W."/>
            <person name="De Vos L."/>
            <person name="Chen L."/>
            <person name="Duong T.A."/>
            <person name="Gao Y."/>
            <person name="Hammerbacher A."/>
            <person name="Kikkert J.R."/>
            <person name="Li Y."/>
            <person name="Li H."/>
            <person name="Li K."/>
            <person name="Li Q."/>
            <person name="Liu X."/>
            <person name="Ma X."/>
            <person name="Naidoo K."/>
            <person name="Pethybridge S.J."/>
            <person name="Sun J."/>
            <person name="Steenkamp E.T."/>
            <person name="van der Nest M.A."/>
            <person name="van Wyk S."/>
            <person name="Wingfield M.J."/>
            <person name="Xiong C."/>
            <person name="Yue Q."/>
            <person name="Zhang X."/>
        </authorList>
    </citation>
    <scope>NUCLEOTIDE SEQUENCE [LARGE SCALE GENOMIC DNA]</scope>
    <source>
        <strain evidence="6 7">BP5796</strain>
    </source>
</reference>
<feature type="compositionally biased region" description="Basic and acidic residues" evidence="4">
    <location>
        <begin position="148"/>
        <end position="164"/>
    </location>
</feature>
<feature type="compositionally biased region" description="Basic residues" evidence="4">
    <location>
        <begin position="115"/>
        <end position="130"/>
    </location>
</feature>
<feature type="compositionally biased region" description="Low complexity" evidence="4">
    <location>
        <begin position="1"/>
        <end position="14"/>
    </location>
</feature>
<dbReference type="OrthoDB" id="5511210at2759"/>
<feature type="domain" description="SHSP" evidence="5">
    <location>
        <begin position="293"/>
        <end position="414"/>
    </location>
</feature>
<dbReference type="PANTHER" id="PTHR11527">
    <property type="entry name" value="HEAT-SHOCK PROTEIN 20 FAMILY MEMBER"/>
    <property type="match status" value="1"/>
</dbReference>
<protein>
    <recommendedName>
        <fullName evidence="5">SHSP domain-containing protein</fullName>
    </recommendedName>
</protein>
<dbReference type="SUPFAM" id="SSF49764">
    <property type="entry name" value="HSP20-like chaperones"/>
    <property type="match status" value="1"/>
</dbReference>
<feature type="compositionally biased region" description="Low complexity" evidence="4">
    <location>
        <begin position="131"/>
        <end position="141"/>
    </location>
</feature>
<feature type="compositionally biased region" description="Gly residues" evidence="4">
    <location>
        <begin position="70"/>
        <end position="82"/>
    </location>
</feature>
<evidence type="ECO:0000259" key="5">
    <source>
        <dbReference type="PROSITE" id="PS01031"/>
    </source>
</evidence>
<keyword evidence="1" id="KW-0346">Stress response</keyword>
<evidence type="ECO:0000256" key="2">
    <source>
        <dbReference type="PROSITE-ProRule" id="PRU00285"/>
    </source>
</evidence>
<accession>A0A3D8RVH8</accession>
<evidence type="ECO:0000256" key="1">
    <source>
        <dbReference type="ARBA" id="ARBA00023016"/>
    </source>
</evidence>
<comment type="caution">
    <text evidence="6">The sequence shown here is derived from an EMBL/GenBank/DDBJ whole genome shotgun (WGS) entry which is preliminary data.</text>
</comment>
<dbReference type="Pfam" id="PF00011">
    <property type="entry name" value="HSP20"/>
    <property type="match status" value="1"/>
</dbReference>
<comment type="similarity">
    <text evidence="2 3">Belongs to the small heat shock protein (HSP20) family.</text>
</comment>
<feature type="region of interest" description="Disordered" evidence="4">
    <location>
        <begin position="1"/>
        <end position="20"/>
    </location>
</feature>
<feature type="compositionally biased region" description="Basic residues" evidence="4">
    <location>
        <begin position="206"/>
        <end position="217"/>
    </location>
</feature>
<proteinExistence type="inferred from homology"/>
<dbReference type="Gene3D" id="2.60.40.790">
    <property type="match status" value="1"/>
</dbReference>
<dbReference type="InterPro" id="IPR008978">
    <property type="entry name" value="HSP20-like_chaperone"/>
</dbReference>
<feature type="compositionally biased region" description="Basic residues" evidence="4">
    <location>
        <begin position="165"/>
        <end position="186"/>
    </location>
</feature>
<dbReference type="AlphaFoldDB" id="A0A3D8RVH8"/>